<dbReference type="EMBL" id="KZ501977">
    <property type="protein sequence ID" value="PKU85714.1"/>
    <property type="molecule type" value="Genomic_DNA"/>
</dbReference>
<accession>A0A2I0XCV2</accession>
<reference evidence="2 3" key="2">
    <citation type="journal article" date="2017" name="Nature">
        <title>The Apostasia genome and the evolution of orchids.</title>
        <authorList>
            <person name="Zhang G.Q."/>
            <person name="Liu K.W."/>
            <person name="Li Z."/>
            <person name="Lohaus R."/>
            <person name="Hsiao Y.Y."/>
            <person name="Niu S.C."/>
            <person name="Wang J.Y."/>
            <person name="Lin Y.C."/>
            <person name="Xu Q."/>
            <person name="Chen L.J."/>
            <person name="Yoshida K."/>
            <person name="Fujiwara S."/>
            <person name="Wang Z.W."/>
            <person name="Zhang Y.Q."/>
            <person name="Mitsuda N."/>
            <person name="Wang M."/>
            <person name="Liu G.H."/>
            <person name="Pecoraro L."/>
            <person name="Huang H.X."/>
            <person name="Xiao X.J."/>
            <person name="Lin M."/>
            <person name="Wu X.Y."/>
            <person name="Wu W.L."/>
            <person name="Chen Y.Y."/>
            <person name="Chang S.B."/>
            <person name="Sakamoto S."/>
            <person name="Ohme-Takagi M."/>
            <person name="Yagi M."/>
            <person name="Zeng S.J."/>
            <person name="Shen C.Y."/>
            <person name="Yeh C.M."/>
            <person name="Luo Y.B."/>
            <person name="Tsai W.C."/>
            <person name="Van de Peer Y."/>
            <person name="Liu Z.J."/>
        </authorList>
    </citation>
    <scope>NUCLEOTIDE SEQUENCE [LARGE SCALE GENOMIC DNA]</scope>
    <source>
        <tissue evidence="2">The whole plant</tissue>
    </source>
</reference>
<sequence>MICRAKAKSPPQDMLLKVEKEPKYKEEAEGTTHFVYKLGLSKLRLSLGIPKWPLEFQDGLFSHTLALWLPWWAAVFRAWILGLLGGCWFSELGVLPVAFGVSVQAGLLGSHGCSLGSLTGLFFREVWGDFRGCDRRLEIWQRSILSNRGSSALARNARKKLLNANGHGRTTSTPLDKHPRSFPSPSLATRTLPTTNNFCCHPWTAAGDGFWNLALIAAES</sequence>
<dbReference type="Proteomes" id="UP000233837">
    <property type="component" value="Unassembled WGS sequence"/>
</dbReference>
<keyword evidence="2" id="KW-0808">Transferase</keyword>
<protein>
    <submittedName>
        <fullName evidence="2">UDP-glucose:glycoprotein glucosyltransferase</fullName>
    </submittedName>
</protein>
<organism evidence="2 3">
    <name type="scientific">Dendrobium catenatum</name>
    <dbReference type="NCBI Taxonomy" id="906689"/>
    <lineage>
        <taxon>Eukaryota</taxon>
        <taxon>Viridiplantae</taxon>
        <taxon>Streptophyta</taxon>
        <taxon>Embryophyta</taxon>
        <taxon>Tracheophyta</taxon>
        <taxon>Spermatophyta</taxon>
        <taxon>Magnoliopsida</taxon>
        <taxon>Liliopsida</taxon>
        <taxon>Asparagales</taxon>
        <taxon>Orchidaceae</taxon>
        <taxon>Epidendroideae</taxon>
        <taxon>Malaxideae</taxon>
        <taxon>Dendrobiinae</taxon>
        <taxon>Dendrobium</taxon>
    </lineage>
</organism>
<evidence type="ECO:0000313" key="3">
    <source>
        <dbReference type="Proteomes" id="UP000233837"/>
    </source>
</evidence>
<proteinExistence type="predicted"/>
<evidence type="ECO:0000313" key="2">
    <source>
        <dbReference type="EMBL" id="PKU85714.1"/>
    </source>
</evidence>
<keyword evidence="3" id="KW-1185">Reference proteome</keyword>
<feature type="region of interest" description="Disordered" evidence="1">
    <location>
        <begin position="164"/>
        <end position="186"/>
    </location>
</feature>
<reference evidence="2 3" key="1">
    <citation type="journal article" date="2016" name="Sci. Rep.">
        <title>The Dendrobium catenatum Lindl. genome sequence provides insights into polysaccharide synthase, floral development and adaptive evolution.</title>
        <authorList>
            <person name="Zhang G.Q."/>
            <person name="Xu Q."/>
            <person name="Bian C."/>
            <person name="Tsai W.C."/>
            <person name="Yeh C.M."/>
            <person name="Liu K.W."/>
            <person name="Yoshida K."/>
            <person name="Zhang L.S."/>
            <person name="Chang S.B."/>
            <person name="Chen F."/>
            <person name="Shi Y."/>
            <person name="Su Y.Y."/>
            <person name="Zhang Y.Q."/>
            <person name="Chen L.J."/>
            <person name="Yin Y."/>
            <person name="Lin M."/>
            <person name="Huang H."/>
            <person name="Deng H."/>
            <person name="Wang Z.W."/>
            <person name="Zhu S.L."/>
            <person name="Zhao X."/>
            <person name="Deng C."/>
            <person name="Niu S.C."/>
            <person name="Huang J."/>
            <person name="Wang M."/>
            <person name="Liu G.H."/>
            <person name="Yang H.J."/>
            <person name="Xiao X.J."/>
            <person name="Hsiao Y.Y."/>
            <person name="Wu W.L."/>
            <person name="Chen Y.Y."/>
            <person name="Mitsuda N."/>
            <person name="Ohme-Takagi M."/>
            <person name="Luo Y.B."/>
            <person name="Van de Peer Y."/>
            <person name="Liu Z.J."/>
        </authorList>
    </citation>
    <scope>NUCLEOTIDE SEQUENCE [LARGE SCALE GENOMIC DNA]</scope>
    <source>
        <tissue evidence="2">The whole plant</tissue>
    </source>
</reference>
<gene>
    <name evidence="2" type="ORF">MA16_Dca003455</name>
</gene>
<name>A0A2I0XCV2_9ASPA</name>
<dbReference type="GO" id="GO:0016740">
    <property type="term" value="F:transferase activity"/>
    <property type="evidence" value="ECO:0007669"/>
    <property type="project" value="UniProtKB-KW"/>
</dbReference>
<evidence type="ECO:0000256" key="1">
    <source>
        <dbReference type="SAM" id="MobiDB-lite"/>
    </source>
</evidence>
<dbReference type="AlphaFoldDB" id="A0A2I0XCV2"/>